<dbReference type="PANTHER" id="PTHR13593:SF140">
    <property type="entry name" value="PLC-LIKE PHOSPHODIESTERASE"/>
    <property type="match status" value="1"/>
</dbReference>
<dbReference type="InterPro" id="IPR017946">
    <property type="entry name" value="PLC-like_Pdiesterase_TIM-brl"/>
</dbReference>
<name>A0A290ZC82_9PSEU</name>
<dbReference type="GO" id="GO:0006629">
    <property type="term" value="P:lipid metabolic process"/>
    <property type="evidence" value="ECO:0007669"/>
    <property type="project" value="InterPro"/>
</dbReference>
<sequence>MRLPALAVTALLVAALPATALASPNTAASPNALASQNTAAAAESGLHYLQSATNGLNASASASPVPLRRPKGNEDRQQWNVVGDTLQEGGRCLGRSGDQAVLLACDSADARWEVVAEGASRVLKVPGQSRYLTTEGEQARVGTRRDTWFLNPVSPTRVAVPQDGSRRLDQVTFLTAHNAYANGVDGGFAPPFINLAPNQARGVEQQLADGVRAFQLDVHQTPDGAILCHNSCTLVSGPVALNVDLRRLVDFLGRNPSEVVTVFLEDYVSVDVLRAELAKVPGLANVLFRPDQAGVRQNGWPTLDALRASGKRLLIFSDEPGRDSLGAMFQPDWTVENYWSMGAGVGNSDWSCYSRWSTPLTRTEPGFTPLFVMNHFRDVPFTGTATSDNGKLADRARRFCEPAARKTPNYLAVDHYHLGNALSAVAELSRDRFQAGTS</sequence>
<dbReference type="Pfam" id="PF26178">
    <property type="entry name" value="PI-PLC_cat"/>
    <property type="match status" value="1"/>
</dbReference>
<evidence type="ECO:0000256" key="1">
    <source>
        <dbReference type="SAM" id="SignalP"/>
    </source>
</evidence>
<dbReference type="AlphaFoldDB" id="A0A290ZC82"/>
<evidence type="ECO:0000313" key="2">
    <source>
        <dbReference type="EMBL" id="ATE56582.1"/>
    </source>
</evidence>
<dbReference type="Gene3D" id="3.20.20.190">
    <property type="entry name" value="Phosphatidylinositol (PI) phosphodiesterase"/>
    <property type="match status" value="1"/>
</dbReference>
<protein>
    <submittedName>
        <fullName evidence="2">Phospholipase</fullName>
    </submittedName>
</protein>
<feature type="signal peptide" evidence="1">
    <location>
        <begin position="1"/>
        <end position="22"/>
    </location>
</feature>
<accession>A0A290ZC82</accession>
<dbReference type="PANTHER" id="PTHR13593">
    <property type="match status" value="1"/>
</dbReference>
<dbReference type="CDD" id="cd08588">
    <property type="entry name" value="PI-PLCc_At5g67130_like"/>
    <property type="match status" value="1"/>
</dbReference>
<dbReference type="GO" id="GO:0008081">
    <property type="term" value="F:phosphoric diester hydrolase activity"/>
    <property type="evidence" value="ECO:0007669"/>
    <property type="project" value="InterPro"/>
</dbReference>
<dbReference type="SUPFAM" id="SSF51695">
    <property type="entry name" value="PLC-like phosphodiesterases"/>
    <property type="match status" value="1"/>
</dbReference>
<reference evidence="2" key="1">
    <citation type="submission" date="2017-09" db="EMBL/GenBank/DDBJ databases">
        <title>Complete Genome Sequence of ansamitocin-producing Bacterium Actinosynnema pretiosum X47.</title>
        <authorList>
            <person name="Cao G."/>
            <person name="Zong G."/>
            <person name="Zhong C."/>
            <person name="Fu J."/>
        </authorList>
    </citation>
    <scope>NUCLEOTIDE SEQUENCE [LARGE SCALE GENOMIC DNA]</scope>
    <source>
        <strain evidence="2">X47</strain>
    </source>
</reference>
<gene>
    <name evidence="2" type="ORF">CNX65_27605</name>
</gene>
<organism evidence="2 3">
    <name type="scientific">Actinosynnema pretiosum</name>
    <dbReference type="NCBI Taxonomy" id="42197"/>
    <lineage>
        <taxon>Bacteria</taxon>
        <taxon>Bacillati</taxon>
        <taxon>Actinomycetota</taxon>
        <taxon>Actinomycetes</taxon>
        <taxon>Pseudonocardiales</taxon>
        <taxon>Pseudonocardiaceae</taxon>
        <taxon>Actinosynnema</taxon>
    </lineage>
</organism>
<dbReference type="Proteomes" id="UP000218505">
    <property type="component" value="Chromosome"/>
</dbReference>
<dbReference type="RefSeq" id="WP_096496355.1">
    <property type="nucleotide sequence ID" value="NZ_CP023445.1"/>
</dbReference>
<dbReference type="PROSITE" id="PS50007">
    <property type="entry name" value="PIPLC_X_DOMAIN"/>
    <property type="match status" value="1"/>
</dbReference>
<dbReference type="EMBL" id="CP023445">
    <property type="protein sequence ID" value="ATE56582.1"/>
    <property type="molecule type" value="Genomic_DNA"/>
</dbReference>
<keyword evidence="1" id="KW-0732">Signal</keyword>
<dbReference type="InterPro" id="IPR051057">
    <property type="entry name" value="PI-PLC_domain"/>
</dbReference>
<keyword evidence="3" id="KW-1185">Reference proteome</keyword>
<proteinExistence type="predicted"/>
<feature type="chain" id="PRO_5012561400" evidence="1">
    <location>
        <begin position="23"/>
        <end position="438"/>
    </location>
</feature>
<dbReference type="SUPFAM" id="SSF50370">
    <property type="entry name" value="Ricin B-like lectins"/>
    <property type="match status" value="1"/>
</dbReference>
<evidence type="ECO:0000313" key="3">
    <source>
        <dbReference type="Proteomes" id="UP000218505"/>
    </source>
</evidence>
<dbReference type="InterPro" id="IPR035992">
    <property type="entry name" value="Ricin_B-like_lectins"/>
</dbReference>
<dbReference type="KEGG" id="apre:CNX65_27605"/>